<dbReference type="GeneID" id="39482353"/>
<evidence type="ECO:0000256" key="6">
    <source>
        <dbReference type="RuleBase" id="RU363041"/>
    </source>
</evidence>
<evidence type="ECO:0000313" key="8">
    <source>
        <dbReference type="Proteomes" id="UP000023806"/>
    </source>
</evidence>
<feature type="transmembrane region" description="Helical" evidence="6">
    <location>
        <begin position="85"/>
        <end position="106"/>
    </location>
</feature>
<dbReference type="Proteomes" id="UP000023806">
    <property type="component" value="Unassembled WGS sequence"/>
</dbReference>
<feature type="transmembrane region" description="Helical" evidence="6">
    <location>
        <begin position="112"/>
        <end position="128"/>
    </location>
</feature>
<dbReference type="GO" id="GO:0005886">
    <property type="term" value="C:plasma membrane"/>
    <property type="evidence" value="ECO:0007669"/>
    <property type="project" value="UniProtKB-SubCell"/>
</dbReference>
<evidence type="ECO:0000256" key="3">
    <source>
        <dbReference type="ARBA" id="ARBA00022692"/>
    </source>
</evidence>
<comment type="subcellular location">
    <subcellularLocation>
        <location evidence="6">Cell membrane</location>
        <topology evidence="6">Multi-pass membrane protein</topology>
    </subcellularLocation>
    <subcellularLocation>
        <location evidence="1">Membrane</location>
        <topology evidence="1">Multi-pass membrane protein</topology>
    </subcellularLocation>
</comment>
<dbReference type="PANTHER" id="PTHR43701">
    <property type="entry name" value="MEMBRANE TRANSPORTER PROTEIN MJ0441-RELATED"/>
    <property type="match status" value="1"/>
</dbReference>
<dbReference type="AlphaFoldDB" id="A0AAD3AVP9"/>
<dbReference type="InterPro" id="IPR002781">
    <property type="entry name" value="TM_pro_TauE-like"/>
</dbReference>
<dbReference type="InterPro" id="IPR051598">
    <property type="entry name" value="TSUP/Inactive_protease-like"/>
</dbReference>
<feature type="transmembrane region" description="Helical" evidence="6">
    <location>
        <begin position="246"/>
        <end position="263"/>
    </location>
</feature>
<comment type="similarity">
    <text evidence="2 6">Belongs to the 4-toluene sulfonate uptake permease (TSUP) (TC 2.A.102) family.</text>
</comment>
<keyword evidence="4 6" id="KW-1133">Transmembrane helix</keyword>
<dbReference type="Pfam" id="PF01925">
    <property type="entry name" value="TauE"/>
    <property type="match status" value="1"/>
</dbReference>
<sequence>MKLSLLLFIILIFLITLLSGFFSGLFGGGSGLINVPGFYLLLHYFYPINDHLMQVAIASAVSSGISVGLLATLKQHKYKQICYDTLRWSLISILLGGILGVFLVNIIKSSDLKIVFSILLIIMATWMWRKTKTTLKVWQAPLALKSIGAFLAGMFTMLSGISVFFVPLLTKCGLDIRKAIGTSTIITFFISLVMSIFFISFGWHASNLPPYSIGYLNLIIFLVGLIPSLIGVNIGVKATASFPQKYLQIIYILMMFIIAITMII</sequence>
<evidence type="ECO:0000256" key="2">
    <source>
        <dbReference type="ARBA" id="ARBA00009142"/>
    </source>
</evidence>
<feature type="transmembrane region" description="Helical" evidence="6">
    <location>
        <begin position="180"/>
        <end position="203"/>
    </location>
</feature>
<feature type="transmembrane region" description="Helical" evidence="6">
    <location>
        <begin position="51"/>
        <end position="73"/>
    </location>
</feature>
<name>A0AAD3AVP9_FRATT</name>
<evidence type="ECO:0000256" key="1">
    <source>
        <dbReference type="ARBA" id="ARBA00004141"/>
    </source>
</evidence>
<evidence type="ECO:0000313" key="7">
    <source>
        <dbReference type="EMBL" id="EZK39318.1"/>
    </source>
</evidence>
<proteinExistence type="inferred from homology"/>
<dbReference type="PANTHER" id="PTHR43701:SF2">
    <property type="entry name" value="MEMBRANE TRANSPORTER PROTEIN YJNA-RELATED"/>
    <property type="match status" value="1"/>
</dbReference>
<keyword evidence="5 6" id="KW-0472">Membrane</keyword>
<keyword evidence="3 6" id="KW-0812">Transmembrane</keyword>
<organism evidence="7 8">
    <name type="scientific">Francisella tularensis subsp. tularensis str. SCHU S4 substr. FSC237</name>
    <dbReference type="NCBI Taxonomy" id="1341660"/>
    <lineage>
        <taxon>Bacteria</taxon>
        <taxon>Pseudomonadati</taxon>
        <taxon>Pseudomonadota</taxon>
        <taxon>Gammaproteobacteria</taxon>
        <taxon>Thiotrichales</taxon>
        <taxon>Francisellaceae</taxon>
        <taxon>Francisella</taxon>
    </lineage>
</organism>
<dbReference type="EMBL" id="JIDS01000002">
    <property type="protein sequence ID" value="EZK39318.1"/>
    <property type="molecule type" value="Genomic_DNA"/>
</dbReference>
<dbReference type="RefSeq" id="WP_003022805.1">
    <property type="nucleotide sequence ID" value="NZ_KK211923.1"/>
</dbReference>
<feature type="transmembrane region" description="Helical" evidence="6">
    <location>
        <begin position="149"/>
        <end position="168"/>
    </location>
</feature>
<evidence type="ECO:0000256" key="4">
    <source>
        <dbReference type="ARBA" id="ARBA00022989"/>
    </source>
</evidence>
<gene>
    <name evidence="7" type="ORF">P250_04113</name>
</gene>
<comment type="caution">
    <text evidence="7">The sequence shown here is derived from an EMBL/GenBank/DDBJ whole genome shotgun (WGS) entry which is preliminary data.</text>
</comment>
<keyword evidence="6" id="KW-1003">Cell membrane</keyword>
<evidence type="ECO:0000256" key="5">
    <source>
        <dbReference type="ARBA" id="ARBA00023136"/>
    </source>
</evidence>
<reference evidence="7 8" key="1">
    <citation type="submission" date="2014-03" db="EMBL/GenBank/DDBJ databases">
        <title>The Genome Sequence of Francisella tularensis subsp. tularensis str. SCHU S4 substr. FSC043.</title>
        <authorList>
            <consortium name="The Broad Institute Genomics Platform"/>
            <consortium name="The Broad Institute Genome Sequencing Center for Infectious Disease"/>
            <person name="Chapman S.B."/>
            <person name="Guina T."/>
            <person name="Gelhaus C."/>
            <person name="Comer J."/>
            <person name="Sellati T."/>
            <person name="Sjostedt A."/>
            <person name="Young S.K."/>
            <person name="Zeng Q."/>
            <person name="Gargeya S."/>
            <person name="Abouelleil A."/>
            <person name="Alvarado L."/>
            <person name="Chapman S.B."/>
            <person name="Gainer-Dewar J."/>
            <person name="Goldberg J."/>
            <person name="Griggs A."/>
            <person name="Gujja S."/>
            <person name="Hansen M."/>
            <person name="Howarth C."/>
            <person name="Imamovic A."/>
            <person name="Larimer J."/>
            <person name="Murphy C."/>
            <person name="Naylor J."/>
            <person name="Pearson M."/>
            <person name="Poon T.W."/>
            <person name="Priest M."/>
            <person name="Roberts A."/>
            <person name="Saif S."/>
            <person name="Shea T."/>
            <person name="Sykes S."/>
            <person name="Wortman J."/>
            <person name="Nusbaum C."/>
            <person name="Birren B."/>
        </authorList>
    </citation>
    <scope>NUCLEOTIDE SEQUENCE [LARGE SCALE GENOMIC DNA]</scope>
    <source>
        <strain evidence="7 8">Schu S4</strain>
    </source>
</reference>
<feature type="transmembrane region" description="Helical" evidence="6">
    <location>
        <begin position="215"/>
        <end position="234"/>
    </location>
</feature>
<accession>A0AAD3AVP9</accession>
<protein>
    <recommendedName>
        <fullName evidence="6">Probable membrane transporter protein</fullName>
    </recommendedName>
</protein>